<dbReference type="InterPro" id="IPR002306">
    <property type="entry name" value="Trp-tRNA-ligase"/>
</dbReference>
<dbReference type="PaxDb" id="2903-EOD21993"/>
<dbReference type="HAMAP" id="MF_00140_B">
    <property type="entry name" value="Trp_tRNA_synth_B"/>
    <property type="match status" value="1"/>
</dbReference>
<dbReference type="GO" id="GO:0006436">
    <property type="term" value="P:tryptophanyl-tRNA aminoacylation"/>
    <property type="evidence" value="ECO:0007669"/>
    <property type="project" value="InterPro"/>
</dbReference>
<dbReference type="RefSeq" id="XP_005774422.1">
    <property type="nucleotide sequence ID" value="XM_005774365.1"/>
</dbReference>
<evidence type="ECO:0000256" key="1">
    <source>
        <dbReference type="ARBA" id="ARBA00004173"/>
    </source>
</evidence>
<evidence type="ECO:0000256" key="11">
    <source>
        <dbReference type="RuleBase" id="RU363036"/>
    </source>
</evidence>
<dbReference type="InterPro" id="IPR024109">
    <property type="entry name" value="Trp-tRNA-ligase_bac-type"/>
</dbReference>
<dbReference type="Gene3D" id="3.40.50.620">
    <property type="entry name" value="HUPs"/>
    <property type="match status" value="1"/>
</dbReference>
<dbReference type="eggNOG" id="KOG2713">
    <property type="taxonomic scope" value="Eukaryota"/>
</dbReference>
<dbReference type="SUPFAM" id="SSF52374">
    <property type="entry name" value="Nucleotidylyl transferase"/>
    <property type="match status" value="1"/>
</dbReference>
<dbReference type="Gene3D" id="1.10.240.10">
    <property type="entry name" value="Tyrosyl-Transfer RNA Synthetase"/>
    <property type="match status" value="1"/>
</dbReference>
<keyword evidence="6 11" id="KW-0067">ATP-binding</keyword>
<evidence type="ECO:0000256" key="4">
    <source>
        <dbReference type="ARBA" id="ARBA00022598"/>
    </source>
</evidence>
<evidence type="ECO:0000256" key="7">
    <source>
        <dbReference type="ARBA" id="ARBA00022917"/>
    </source>
</evidence>
<dbReference type="PANTHER" id="PTHR43766:SF1">
    <property type="entry name" value="TRYPTOPHAN--TRNA LIGASE, MITOCHONDRIAL"/>
    <property type="match status" value="1"/>
</dbReference>
<keyword evidence="5 11" id="KW-0547">Nucleotide-binding</keyword>
<dbReference type="InterPro" id="IPR002305">
    <property type="entry name" value="aa-tRNA-synth_Ic"/>
</dbReference>
<keyword evidence="4 11" id="KW-0436">Ligase</keyword>
<dbReference type="KEGG" id="ehx:EMIHUDRAFT_430527"/>
<evidence type="ECO:0000313" key="13">
    <source>
        <dbReference type="Proteomes" id="UP000013827"/>
    </source>
</evidence>
<dbReference type="GO" id="GO:0004830">
    <property type="term" value="F:tryptophan-tRNA ligase activity"/>
    <property type="evidence" value="ECO:0007669"/>
    <property type="project" value="UniProtKB-EC"/>
</dbReference>
<dbReference type="GO" id="GO:0005739">
    <property type="term" value="C:mitochondrion"/>
    <property type="evidence" value="ECO:0007669"/>
    <property type="project" value="UniProtKB-SubCell"/>
</dbReference>
<evidence type="ECO:0000256" key="3">
    <source>
        <dbReference type="ARBA" id="ARBA00013161"/>
    </source>
</evidence>
<dbReference type="Proteomes" id="UP000013827">
    <property type="component" value="Unassembled WGS sequence"/>
</dbReference>
<dbReference type="GO" id="GO:0005524">
    <property type="term" value="F:ATP binding"/>
    <property type="evidence" value="ECO:0007669"/>
    <property type="project" value="UniProtKB-KW"/>
</dbReference>
<dbReference type="InterPro" id="IPR050203">
    <property type="entry name" value="Trp-tRNA_synthetase"/>
</dbReference>
<dbReference type="AlphaFoldDB" id="A0A0D3JEQ8"/>
<dbReference type="EnsemblProtists" id="EOD21993">
    <property type="protein sequence ID" value="EOD21993"/>
    <property type="gene ID" value="EMIHUDRAFT_430527"/>
</dbReference>
<keyword evidence="13" id="KW-1185">Reference proteome</keyword>
<reference evidence="13" key="1">
    <citation type="journal article" date="2013" name="Nature">
        <title>Pan genome of the phytoplankton Emiliania underpins its global distribution.</title>
        <authorList>
            <person name="Read B.A."/>
            <person name="Kegel J."/>
            <person name="Klute M.J."/>
            <person name="Kuo A."/>
            <person name="Lefebvre S.C."/>
            <person name="Maumus F."/>
            <person name="Mayer C."/>
            <person name="Miller J."/>
            <person name="Monier A."/>
            <person name="Salamov A."/>
            <person name="Young J."/>
            <person name="Aguilar M."/>
            <person name="Claverie J.M."/>
            <person name="Frickenhaus S."/>
            <person name="Gonzalez K."/>
            <person name="Herman E.K."/>
            <person name="Lin Y.C."/>
            <person name="Napier J."/>
            <person name="Ogata H."/>
            <person name="Sarno A.F."/>
            <person name="Shmutz J."/>
            <person name="Schroeder D."/>
            <person name="de Vargas C."/>
            <person name="Verret F."/>
            <person name="von Dassow P."/>
            <person name="Valentin K."/>
            <person name="Van de Peer Y."/>
            <person name="Wheeler G."/>
            <person name="Dacks J.B."/>
            <person name="Delwiche C.F."/>
            <person name="Dyhrman S.T."/>
            <person name="Glockner G."/>
            <person name="John U."/>
            <person name="Richards T."/>
            <person name="Worden A.Z."/>
            <person name="Zhang X."/>
            <person name="Grigoriev I.V."/>
            <person name="Allen A.E."/>
            <person name="Bidle K."/>
            <person name="Borodovsky M."/>
            <person name="Bowler C."/>
            <person name="Brownlee C."/>
            <person name="Cock J.M."/>
            <person name="Elias M."/>
            <person name="Gladyshev V.N."/>
            <person name="Groth M."/>
            <person name="Guda C."/>
            <person name="Hadaegh A."/>
            <person name="Iglesias-Rodriguez M.D."/>
            <person name="Jenkins J."/>
            <person name="Jones B.M."/>
            <person name="Lawson T."/>
            <person name="Leese F."/>
            <person name="Lindquist E."/>
            <person name="Lobanov A."/>
            <person name="Lomsadze A."/>
            <person name="Malik S.B."/>
            <person name="Marsh M.E."/>
            <person name="Mackinder L."/>
            <person name="Mock T."/>
            <person name="Mueller-Roeber B."/>
            <person name="Pagarete A."/>
            <person name="Parker M."/>
            <person name="Probert I."/>
            <person name="Quesneville H."/>
            <person name="Raines C."/>
            <person name="Rensing S.A."/>
            <person name="Riano-Pachon D.M."/>
            <person name="Richier S."/>
            <person name="Rokitta S."/>
            <person name="Shiraiwa Y."/>
            <person name="Soanes D.M."/>
            <person name="van der Giezen M."/>
            <person name="Wahlund T.M."/>
            <person name="Williams B."/>
            <person name="Wilson W."/>
            <person name="Wolfe G."/>
            <person name="Wurch L.L."/>
        </authorList>
    </citation>
    <scope>NUCLEOTIDE SEQUENCE</scope>
</reference>
<sequence>MASCVAPRCRHAASTLGSSAALGRRAARVLSAPRCAASTLADAGAAAETAEAPGGGGAAGVKKRVLSGVQPTGVLHLGNYLGAIRQWVANQESYDNFFCVVDSHAITQPHDPKELSQATYRTAALYLAAGIDPKRSNIFVQSHVSAHSELMHSPPGRRAARLLAPLHRWMLNCATPMGWLEKMIQYKEKSQRAANAKSVSVGLFDYPVLMAADILLYQAQLVPVGDDQRQHLELTRDIARRFNDKYAKKKKRKVFVEPEALIVKSNARVMSLQDGTAKMSKSDANDLSRINLLDSPDEIRRKIKKCKTDSIKGIGYSPDRPEANNLLGIYEAMTGKSKEEVEAEAATWVGWGTFKPLLADALIAHLEPLQARYAELVAEPEYLASVLREGAEAADETASRTLADAKRAMGFTLPGETPKF</sequence>
<evidence type="ECO:0000256" key="6">
    <source>
        <dbReference type="ARBA" id="ARBA00022840"/>
    </source>
</evidence>
<keyword evidence="8 11" id="KW-0030">Aminoacyl-tRNA synthetase</keyword>
<dbReference type="GeneID" id="17267538"/>
<keyword evidence="7 11" id="KW-0648">Protein biosynthesis</keyword>
<dbReference type="NCBIfam" id="TIGR00233">
    <property type="entry name" value="trpS"/>
    <property type="match status" value="1"/>
</dbReference>
<dbReference type="FunFam" id="1.10.240.10:FF:000002">
    <property type="entry name" value="Tryptophan--tRNA ligase"/>
    <property type="match status" value="1"/>
</dbReference>
<evidence type="ECO:0000313" key="12">
    <source>
        <dbReference type="EnsemblProtists" id="EOD21993"/>
    </source>
</evidence>
<evidence type="ECO:0000256" key="9">
    <source>
        <dbReference type="ARBA" id="ARBA00030268"/>
    </source>
</evidence>
<dbReference type="PANTHER" id="PTHR43766">
    <property type="entry name" value="TRYPTOPHAN--TRNA LIGASE, MITOCHONDRIAL"/>
    <property type="match status" value="1"/>
</dbReference>
<evidence type="ECO:0000256" key="2">
    <source>
        <dbReference type="ARBA" id="ARBA00005594"/>
    </source>
</evidence>
<dbReference type="CDD" id="cd00806">
    <property type="entry name" value="TrpRS_core"/>
    <property type="match status" value="1"/>
</dbReference>
<comment type="subcellular location">
    <subcellularLocation>
        <location evidence="1">Mitochondrion</location>
    </subcellularLocation>
</comment>
<evidence type="ECO:0000256" key="5">
    <source>
        <dbReference type="ARBA" id="ARBA00022741"/>
    </source>
</evidence>
<dbReference type="InterPro" id="IPR014729">
    <property type="entry name" value="Rossmann-like_a/b/a_fold"/>
</dbReference>
<comment type="catalytic activity">
    <reaction evidence="10">
        <text>tRNA(Trp) + L-tryptophan + ATP = L-tryptophyl-tRNA(Trp) + AMP + diphosphate + H(+)</text>
        <dbReference type="Rhea" id="RHEA:24080"/>
        <dbReference type="Rhea" id="RHEA-COMP:9671"/>
        <dbReference type="Rhea" id="RHEA-COMP:9705"/>
        <dbReference type="ChEBI" id="CHEBI:15378"/>
        <dbReference type="ChEBI" id="CHEBI:30616"/>
        <dbReference type="ChEBI" id="CHEBI:33019"/>
        <dbReference type="ChEBI" id="CHEBI:57912"/>
        <dbReference type="ChEBI" id="CHEBI:78442"/>
        <dbReference type="ChEBI" id="CHEBI:78535"/>
        <dbReference type="ChEBI" id="CHEBI:456215"/>
        <dbReference type="EC" id="6.1.1.2"/>
    </reaction>
</comment>
<dbReference type="EC" id="6.1.1.2" evidence="3"/>
<dbReference type="HOGENOM" id="CLU_029244_1_4_1"/>
<dbReference type="PRINTS" id="PR01039">
    <property type="entry name" value="TRNASYNTHTRP"/>
</dbReference>
<dbReference type="Pfam" id="PF00579">
    <property type="entry name" value="tRNA-synt_1b"/>
    <property type="match status" value="2"/>
</dbReference>
<dbReference type="STRING" id="2903.R1CGV1"/>
<dbReference type="InterPro" id="IPR001412">
    <property type="entry name" value="aa-tRNA-synth_I_CS"/>
</dbReference>
<accession>A0A0D3JEQ8</accession>
<organism evidence="12 13">
    <name type="scientific">Emiliania huxleyi (strain CCMP1516)</name>
    <dbReference type="NCBI Taxonomy" id="280463"/>
    <lineage>
        <taxon>Eukaryota</taxon>
        <taxon>Haptista</taxon>
        <taxon>Haptophyta</taxon>
        <taxon>Prymnesiophyceae</taxon>
        <taxon>Isochrysidales</taxon>
        <taxon>Noelaerhabdaceae</taxon>
        <taxon>Emiliania</taxon>
    </lineage>
</organism>
<dbReference type="PROSITE" id="PS00178">
    <property type="entry name" value="AA_TRNA_LIGASE_I"/>
    <property type="match status" value="1"/>
</dbReference>
<reference evidence="12" key="2">
    <citation type="submission" date="2024-10" db="UniProtKB">
        <authorList>
            <consortium name="EnsemblProtists"/>
        </authorList>
    </citation>
    <scope>IDENTIFICATION</scope>
</reference>
<name>A0A0D3JEQ8_EMIH1</name>
<protein>
    <recommendedName>
        <fullName evidence="3">tryptophan--tRNA ligase</fullName>
        <ecNumber evidence="3">6.1.1.2</ecNumber>
    </recommendedName>
    <alternativeName>
        <fullName evidence="9">Tryptophanyl-tRNA synthetase</fullName>
    </alternativeName>
</protein>
<evidence type="ECO:0000256" key="10">
    <source>
        <dbReference type="ARBA" id="ARBA00049929"/>
    </source>
</evidence>
<comment type="similarity">
    <text evidence="2 11">Belongs to the class-I aminoacyl-tRNA synthetase family.</text>
</comment>
<evidence type="ECO:0000256" key="8">
    <source>
        <dbReference type="ARBA" id="ARBA00023146"/>
    </source>
</evidence>
<proteinExistence type="inferred from homology"/>